<evidence type="ECO:0000313" key="2">
    <source>
        <dbReference type="Proteomes" id="UP000704762"/>
    </source>
</evidence>
<accession>A0ABS2RLM2</accession>
<name>A0ABS2RLM2_9ACTN</name>
<keyword evidence="2" id="KW-1185">Reference proteome</keyword>
<dbReference type="Proteomes" id="UP000704762">
    <property type="component" value="Unassembled WGS sequence"/>
</dbReference>
<proteinExistence type="predicted"/>
<dbReference type="EMBL" id="JAFBCF010000001">
    <property type="protein sequence ID" value="MBM7799905.1"/>
    <property type="molecule type" value="Genomic_DNA"/>
</dbReference>
<protein>
    <submittedName>
        <fullName evidence="1">Uncharacterized protein</fullName>
    </submittedName>
</protein>
<evidence type="ECO:0000313" key="1">
    <source>
        <dbReference type="EMBL" id="MBM7799905.1"/>
    </source>
</evidence>
<organism evidence="1 2">
    <name type="scientific">Microlunatus panaciterrae</name>
    <dbReference type="NCBI Taxonomy" id="400768"/>
    <lineage>
        <taxon>Bacteria</taxon>
        <taxon>Bacillati</taxon>
        <taxon>Actinomycetota</taxon>
        <taxon>Actinomycetes</taxon>
        <taxon>Propionibacteriales</taxon>
        <taxon>Propionibacteriaceae</taxon>
        <taxon>Microlunatus</taxon>
    </lineage>
</organism>
<comment type="caution">
    <text evidence="1">The sequence shown here is derived from an EMBL/GenBank/DDBJ whole genome shotgun (WGS) entry which is preliminary data.</text>
</comment>
<sequence length="527" mass="56392">MRKMPAAGLTFRLPAGSVQFDPDGRLLRVAHDSRSDGGYLAPGFGPGSLVVDGQTQDWMRVGMVSDADELEVSYQATQTHLSLVIRHTVTTAWGVRLAITNLGSEPVSIERASLALRPSPGYLGWALTAGATAGYAVYPADGDGPLLAWTLQWGELARATTEGLELGPIDLPPRGRYIVQWLWDFHPTPARLGRGRLGVVPAPAVLTMGQPVEIMDEDTALVTGGSLTVSTNEGVREVAAEEPGPYPIELRSGRGTTRFEVTWVRPMDQVLARAAEQVLAGPTSATGVTRLADAAAALLVQRALAEMLVADPEPAADALELFSAGLLERGRCDPFEVALLCGEWTRTGDHDLVEVARSSLLSAEAVRPGLGLAATRLCVALMMAGRPVTEVLDRLSLLRHTIGAVPSGRRANEDVLRDRLAELELIMVVQRNIEVVGDDVLRLVGCLGGYLGYGLPGQLTEPVGDDTLGYLVTILSLLPDEVGENFLDSWGVTPQALADRYRPVVLSGHDRTHQRALAWLVLGRQAA</sequence>
<gene>
    <name evidence="1" type="ORF">JOE57_002826</name>
</gene>
<reference evidence="1 2" key="1">
    <citation type="submission" date="2021-01" db="EMBL/GenBank/DDBJ databases">
        <title>Sequencing the genomes of 1000 actinobacteria strains.</title>
        <authorList>
            <person name="Klenk H.-P."/>
        </authorList>
    </citation>
    <scope>NUCLEOTIDE SEQUENCE [LARGE SCALE GENOMIC DNA]</scope>
    <source>
        <strain evidence="1 2">DSM 18662</strain>
    </source>
</reference>
<dbReference type="RefSeq" id="WP_204918952.1">
    <property type="nucleotide sequence ID" value="NZ_BAAAQP010000003.1"/>
</dbReference>